<evidence type="ECO:0000313" key="3">
    <source>
        <dbReference type="Proteomes" id="UP000799424"/>
    </source>
</evidence>
<gene>
    <name evidence="2" type="ORF">CC86DRAFT_371060</name>
</gene>
<sequence length="130" mass="14512">MLLWCSQVLALSCLYSFANLPSIHSYSNKQDFCCPKRQSANQRYVHSHPHREEAVCGPHSPNSDPSVTSSHRIVCIPSLYMTVHGMQQQEQSSVLKHEHLPPWGLTMEPAAVEMEEVVEAGIVKGLRVGC</sequence>
<protein>
    <recommendedName>
        <fullName evidence="4">Secreted protein</fullName>
    </recommendedName>
</protein>
<proteinExistence type="predicted"/>
<dbReference type="Proteomes" id="UP000799424">
    <property type="component" value="Unassembled WGS sequence"/>
</dbReference>
<feature type="chain" id="PRO_5025589691" description="Secreted protein" evidence="1">
    <location>
        <begin position="26"/>
        <end position="130"/>
    </location>
</feature>
<keyword evidence="3" id="KW-1185">Reference proteome</keyword>
<dbReference type="OrthoDB" id="10576786at2759"/>
<evidence type="ECO:0008006" key="4">
    <source>
        <dbReference type="Google" id="ProtNLM"/>
    </source>
</evidence>
<evidence type="ECO:0000313" key="2">
    <source>
        <dbReference type="EMBL" id="KAF2825364.1"/>
    </source>
</evidence>
<accession>A0A6A6ZXY4</accession>
<name>A0A6A6ZXY4_9PLEO</name>
<organism evidence="2 3">
    <name type="scientific">Ophiobolus disseminans</name>
    <dbReference type="NCBI Taxonomy" id="1469910"/>
    <lineage>
        <taxon>Eukaryota</taxon>
        <taxon>Fungi</taxon>
        <taxon>Dikarya</taxon>
        <taxon>Ascomycota</taxon>
        <taxon>Pezizomycotina</taxon>
        <taxon>Dothideomycetes</taxon>
        <taxon>Pleosporomycetidae</taxon>
        <taxon>Pleosporales</taxon>
        <taxon>Pleosporineae</taxon>
        <taxon>Phaeosphaeriaceae</taxon>
        <taxon>Ophiobolus</taxon>
    </lineage>
</organism>
<evidence type="ECO:0000256" key="1">
    <source>
        <dbReference type="SAM" id="SignalP"/>
    </source>
</evidence>
<feature type="signal peptide" evidence="1">
    <location>
        <begin position="1"/>
        <end position="25"/>
    </location>
</feature>
<dbReference type="AlphaFoldDB" id="A0A6A6ZXY4"/>
<reference evidence="2" key="1">
    <citation type="journal article" date="2020" name="Stud. Mycol.">
        <title>101 Dothideomycetes genomes: a test case for predicting lifestyles and emergence of pathogens.</title>
        <authorList>
            <person name="Haridas S."/>
            <person name="Albert R."/>
            <person name="Binder M."/>
            <person name="Bloem J."/>
            <person name="Labutti K."/>
            <person name="Salamov A."/>
            <person name="Andreopoulos B."/>
            <person name="Baker S."/>
            <person name="Barry K."/>
            <person name="Bills G."/>
            <person name="Bluhm B."/>
            <person name="Cannon C."/>
            <person name="Castanera R."/>
            <person name="Culley D."/>
            <person name="Daum C."/>
            <person name="Ezra D."/>
            <person name="Gonzalez J."/>
            <person name="Henrissat B."/>
            <person name="Kuo A."/>
            <person name="Liang C."/>
            <person name="Lipzen A."/>
            <person name="Lutzoni F."/>
            <person name="Magnuson J."/>
            <person name="Mondo S."/>
            <person name="Nolan M."/>
            <person name="Ohm R."/>
            <person name="Pangilinan J."/>
            <person name="Park H.-J."/>
            <person name="Ramirez L."/>
            <person name="Alfaro M."/>
            <person name="Sun H."/>
            <person name="Tritt A."/>
            <person name="Yoshinaga Y."/>
            <person name="Zwiers L.-H."/>
            <person name="Turgeon B."/>
            <person name="Goodwin S."/>
            <person name="Spatafora J."/>
            <person name="Crous P."/>
            <person name="Grigoriev I."/>
        </authorList>
    </citation>
    <scope>NUCLEOTIDE SEQUENCE</scope>
    <source>
        <strain evidence="2">CBS 113818</strain>
    </source>
</reference>
<keyword evidence="1" id="KW-0732">Signal</keyword>
<dbReference type="EMBL" id="MU006228">
    <property type="protein sequence ID" value="KAF2825364.1"/>
    <property type="molecule type" value="Genomic_DNA"/>
</dbReference>